<evidence type="ECO:0000256" key="5">
    <source>
        <dbReference type="ARBA" id="ARBA00022723"/>
    </source>
</evidence>
<dbReference type="EMBL" id="DS022308">
    <property type="protein sequence ID" value="OAJ42705.1"/>
    <property type="molecule type" value="Genomic_DNA"/>
</dbReference>
<evidence type="ECO:0000256" key="4">
    <source>
        <dbReference type="ARBA" id="ARBA00022679"/>
    </source>
</evidence>
<dbReference type="Gene3D" id="3.90.1150.220">
    <property type="match status" value="1"/>
</dbReference>
<protein>
    <recommendedName>
        <fullName evidence="13">Non-structural maintenance of chromosomes element 1 homolog</fullName>
        <ecNumber evidence="13">2.3.2.27</ecNumber>
    </recommendedName>
</protein>
<evidence type="ECO:0000313" key="16">
    <source>
        <dbReference type="Proteomes" id="UP000077115"/>
    </source>
</evidence>
<keyword evidence="7 13" id="KW-0863">Zinc-finger</keyword>
<proteinExistence type="inferred from homology"/>
<sequence length="328" mass="36734">MGVSGYTRSASSLIADVDIESDHADITEHTLTNESTYGDVHRMFLQGLMVRQVMTVTDATELYTKIAQQEKTSMLGLAAFVNQINAELGNKVGLEVKRGIDPNTGKDTLVLINIHTDELAQLAAAYTPSEVSFFKKMIELLIVEKSNGLYELSSLKALRAASHVKPALTKENAEMLISRLVQDNWLLDRNGKLTLGVRSIFELRPYLLEEYPEDIFECSSCFQILTTNTTQCANNECNVALHQHCVFKVFGDRAIRNCYKCTTPWPVTLEHQQDQTVNNHGESVEENSAPVRDQFTQDKDEVDTDCMSNSGDEQIVESRSAKRKQMST</sequence>
<dbReference type="GO" id="GO:0030915">
    <property type="term" value="C:Smc5-Smc6 complex"/>
    <property type="evidence" value="ECO:0007669"/>
    <property type="project" value="UniProtKB-UniRule"/>
</dbReference>
<evidence type="ECO:0000256" key="11">
    <source>
        <dbReference type="ARBA" id="ARBA00023204"/>
    </source>
</evidence>
<comment type="subunit">
    <text evidence="13">Component of the Smc5-Smc6 complex.</text>
</comment>
<dbReference type="FunFam" id="1.10.10.10:FF:000270">
    <property type="entry name" value="Non-structural maintenance of chromosomes element 1 homolog"/>
    <property type="match status" value="1"/>
</dbReference>
<evidence type="ECO:0000256" key="2">
    <source>
        <dbReference type="ARBA" id="ARBA00004123"/>
    </source>
</evidence>
<comment type="catalytic activity">
    <reaction evidence="1 13">
        <text>S-ubiquitinyl-[E2 ubiquitin-conjugating enzyme]-L-cysteine + [acceptor protein]-L-lysine = [E2 ubiquitin-conjugating enzyme]-L-cysteine + N(6)-ubiquitinyl-[acceptor protein]-L-lysine.</text>
        <dbReference type="EC" id="2.3.2.27"/>
    </reaction>
</comment>
<name>A0A177WSU4_BATDL</name>
<dbReference type="PANTHER" id="PTHR20973">
    <property type="entry name" value="NON-SMC ELEMENT 1-RELATED"/>
    <property type="match status" value="1"/>
</dbReference>
<keyword evidence="6 13" id="KW-0227">DNA damage</keyword>
<reference evidence="15 16" key="2">
    <citation type="submission" date="2016-05" db="EMBL/GenBank/DDBJ databases">
        <title>Lineage-specific infection strategies underlie the spectrum of fungal disease in amphibians.</title>
        <authorList>
            <person name="Cuomo C.A."/>
            <person name="Farrer R.A."/>
            <person name="James T."/>
            <person name="Longcore J."/>
            <person name="Birren B."/>
        </authorList>
    </citation>
    <scope>NUCLEOTIDE SEQUENCE [LARGE SCALE GENOMIC DNA]</scope>
    <source>
        <strain evidence="15 16">JEL423</strain>
    </source>
</reference>
<evidence type="ECO:0000313" key="15">
    <source>
        <dbReference type="EMBL" id="OAJ42705.1"/>
    </source>
</evidence>
<gene>
    <name evidence="15" type="ORF">BDEG_26124</name>
</gene>
<dbReference type="InterPro" id="IPR011513">
    <property type="entry name" value="Nse1"/>
</dbReference>
<dbReference type="Proteomes" id="UP000077115">
    <property type="component" value="Unassembled WGS sequence"/>
</dbReference>
<dbReference type="AlphaFoldDB" id="A0A177WSU4"/>
<keyword evidence="8 13" id="KW-0833">Ubl conjugation pathway</keyword>
<comment type="subcellular location">
    <subcellularLocation>
        <location evidence="2 13">Nucleus</location>
    </subcellularLocation>
</comment>
<dbReference type="OrthoDB" id="185455at2759"/>
<keyword evidence="10 13" id="KW-0233">DNA recombination</keyword>
<dbReference type="EC" id="2.3.2.27" evidence="13"/>
<keyword evidence="5 13" id="KW-0479">Metal-binding</keyword>
<keyword evidence="9 13" id="KW-0862">Zinc</keyword>
<dbReference type="VEuPathDB" id="FungiDB:BDEG_26124"/>
<comment type="similarity">
    <text evidence="3 13">Belongs to the NSE1 family.</text>
</comment>
<dbReference type="eggNOG" id="KOG4718">
    <property type="taxonomic scope" value="Eukaryota"/>
</dbReference>
<evidence type="ECO:0000256" key="9">
    <source>
        <dbReference type="ARBA" id="ARBA00022833"/>
    </source>
</evidence>
<evidence type="ECO:0000256" key="7">
    <source>
        <dbReference type="ARBA" id="ARBA00022771"/>
    </source>
</evidence>
<reference evidence="15 16" key="1">
    <citation type="submission" date="2006-10" db="EMBL/GenBank/DDBJ databases">
        <title>The Genome Sequence of Batrachochytrium dendrobatidis JEL423.</title>
        <authorList>
            <consortium name="The Broad Institute Genome Sequencing Platform"/>
            <person name="Birren B."/>
            <person name="Lander E."/>
            <person name="Galagan J."/>
            <person name="Cuomo C."/>
            <person name="Devon K."/>
            <person name="Jaffe D."/>
            <person name="Butler J."/>
            <person name="Alvarez P."/>
            <person name="Gnerre S."/>
            <person name="Grabherr M."/>
            <person name="Kleber M."/>
            <person name="Mauceli E."/>
            <person name="Brockman W."/>
            <person name="Young S."/>
            <person name="LaButti K."/>
            <person name="Sykes S."/>
            <person name="DeCaprio D."/>
            <person name="Crawford M."/>
            <person name="Koehrsen M."/>
            <person name="Engels R."/>
            <person name="Montgomery P."/>
            <person name="Pearson M."/>
            <person name="Howarth C."/>
            <person name="Larson L."/>
            <person name="White J."/>
            <person name="O'Leary S."/>
            <person name="Kodira C."/>
            <person name="Zeng Q."/>
            <person name="Yandava C."/>
            <person name="Alvarado L."/>
            <person name="Longcore J."/>
            <person name="James T."/>
        </authorList>
    </citation>
    <scope>NUCLEOTIDE SEQUENCE [LARGE SCALE GENOMIC DNA]</scope>
    <source>
        <strain evidence="15 16">JEL423</strain>
    </source>
</reference>
<evidence type="ECO:0000256" key="10">
    <source>
        <dbReference type="ARBA" id="ARBA00023172"/>
    </source>
</evidence>
<dbReference type="InterPro" id="IPR013083">
    <property type="entry name" value="Znf_RING/FYVE/PHD"/>
</dbReference>
<feature type="region of interest" description="Disordered" evidence="14">
    <location>
        <begin position="274"/>
        <end position="328"/>
    </location>
</feature>
<evidence type="ECO:0000256" key="13">
    <source>
        <dbReference type="RuleBase" id="RU368018"/>
    </source>
</evidence>
<dbReference type="STRING" id="403673.A0A177WSU4"/>
<keyword evidence="4 13" id="KW-0808">Transferase</keyword>
<accession>A0A177WSU4</accession>
<evidence type="ECO:0000256" key="1">
    <source>
        <dbReference type="ARBA" id="ARBA00000900"/>
    </source>
</evidence>
<evidence type="ECO:0000256" key="14">
    <source>
        <dbReference type="SAM" id="MobiDB-lite"/>
    </source>
</evidence>
<dbReference type="GO" id="GO:0005634">
    <property type="term" value="C:nucleus"/>
    <property type="evidence" value="ECO:0007669"/>
    <property type="project" value="UniProtKB-SubCell"/>
</dbReference>
<dbReference type="GO" id="GO:0008270">
    <property type="term" value="F:zinc ion binding"/>
    <property type="evidence" value="ECO:0007669"/>
    <property type="project" value="UniProtKB-KW"/>
</dbReference>
<evidence type="ECO:0000256" key="12">
    <source>
        <dbReference type="ARBA" id="ARBA00023242"/>
    </source>
</evidence>
<dbReference type="InterPro" id="IPR036388">
    <property type="entry name" value="WH-like_DNA-bd_sf"/>
</dbReference>
<evidence type="ECO:0000256" key="6">
    <source>
        <dbReference type="ARBA" id="ARBA00022763"/>
    </source>
</evidence>
<keyword evidence="11 13" id="KW-0234">DNA repair</keyword>
<dbReference type="PANTHER" id="PTHR20973:SF0">
    <property type="entry name" value="NON-STRUCTURAL MAINTENANCE OF CHROMOSOMES ELEMENT 1 HOMOLOG"/>
    <property type="match status" value="1"/>
</dbReference>
<dbReference type="Gene3D" id="1.10.10.10">
    <property type="entry name" value="Winged helix-like DNA-binding domain superfamily/Winged helix DNA-binding domain"/>
    <property type="match status" value="1"/>
</dbReference>
<evidence type="ECO:0000256" key="3">
    <source>
        <dbReference type="ARBA" id="ARBA00010258"/>
    </source>
</evidence>
<dbReference type="GO" id="GO:0061630">
    <property type="term" value="F:ubiquitin protein ligase activity"/>
    <property type="evidence" value="ECO:0007669"/>
    <property type="project" value="UniProtKB-EC"/>
</dbReference>
<dbReference type="Gene3D" id="3.30.40.10">
    <property type="entry name" value="Zinc/RING finger domain, C3HC4 (zinc finger)"/>
    <property type="match status" value="1"/>
</dbReference>
<comment type="function">
    <text evidence="13">Acts in a DNA repair pathway for removal of UV-induced DNA damage that is distinct from classical nucleotide excision repair and in repair of ionizing radiation damage. Functions in homologous recombination repair of DNA double strand breaks and in recovery of stalled replication forks.</text>
</comment>
<dbReference type="GO" id="GO:0000724">
    <property type="term" value="P:double-strand break repair via homologous recombination"/>
    <property type="evidence" value="ECO:0007669"/>
    <property type="project" value="TreeGrafter"/>
</dbReference>
<organism evidence="15 16">
    <name type="scientific">Batrachochytrium dendrobatidis (strain JEL423)</name>
    <dbReference type="NCBI Taxonomy" id="403673"/>
    <lineage>
        <taxon>Eukaryota</taxon>
        <taxon>Fungi</taxon>
        <taxon>Fungi incertae sedis</taxon>
        <taxon>Chytridiomycota</taxon>
        <taxon>Chytridiomycota incertae sedis</taxon>
        <taxon>Chytridiomycetes</taxon>
        <taxon>Rhizophydiales</taxon>
        <taxon>Rhizophydiales incertae sedis</taxon>
        <taxon>Batrachochytrium</taxon>
    </lineage>
</organism>
<dbReference type="Pfam" id="PF07574">
    <property type="entry name" value="SMC_Nse1"/>
    <property type="match status" value="1"/>
</dbReference>
<evidence type="ECO:0000256" key="8">
    <source>
        <dbReference type="ARBA" id="ARBA00022786"/>
    </source>
</evidence>
<keyword evidence="12 13" id="KW-0539">Nucleus</keyword>